<dbReference type="AlphaFoldDB" id="A0A7J5TSB4"/>
<dbReference type="Gene3D" id="1.10.287.110">
    <property type="entry name" value="DnaJ domain"/>
    <property type="match status" value="1"/>
</dbReference>
<keyword evidence="10" id="KW-1185">Reference proteome</keyword>
<evidence type="ECO:0000313" key="9">
    <source>
        <dbReference type="EMBL" id="KAB7725991.1"/>
    </source>
</evidence>
<dbReference type="SUPFAM" id="SSF46565">
    <property type="entry name" value="Chaperone J-domain"/>
    <property type="match status" value="1"/>
</dbReference>
<comment type="catalytic activity">
    <reaction evidence="1">
        <text>a 1,2-diacyl-sn-glycero-3-phosphocholine + H2O = a 1,2-diacyl-sn-glycero-3-phosphate + choline + H(+)</text>
        <dbReference type="Rhea" id="RHEA:14445"/>
        <dbReference type="ChEBI" id="CHEBI:15354"/>
        <dbReference type="ChEBI" id="CHEBI:15377"/>
        <dbReference type="ChEBI" id="CHEBI:15378"/>
        <dbReference type="ChEBI" id="CHEBI:57643"/>
        <dbReference type="ChEBI" id="CHEBI:58608"/>
        <dbReference type="EC" id="3.1.4.4"/>
    </reaction>
</comment>
<feature type="coiled-coil region" evidence="7">
    <location>
        <begin position="230"/>
        <end position="257"/>
    </location>
</feature>
<dbReference type="Pfam" id="PF13091">
    <property type="entry name" value="PLDc_2"/>
    <property type="match status" value="1"/>
</dbReference>
<dbReference type="InterPro" id="IPR051406">
    <property type="entry name" value="PLD_domain"/>
</dbReference>
<keyword evidence="4" id="KW-0378">Hydrolase</keyword>
<protein>
    <recommendedName>
        <fullName evidence="3">phospholipase D</fullName>
        <ecNumber evidence="3">3.1.4.4</ecNumber>
    </recommendedName>
</protein>
<dbReference type="Proteomes" id="UP000488299">
    <property type="component" value="Unassembled WGS sequence"/>
</dbReference>
<dbReference type="Gene3D" id="3.30.870.10">
    <property type="entry name" value="Endonuclease Chain A"/>
    <property type="match status" value="1"/>
</dbReference>
<organism evidence="9 10">
    <name type="scientific">Rudanella paleaurantiibacter</name>
    <dbReference type="NCBI Taxonomy" id="2614655"/>
    <lineage>
        <taxon>Bacteria</taxon>
        <taxon>Pseudomonadati</taxon>
        <taxon>Bacteroidota</taxon>
        <taxon>Cytophagia</taxon>
        <taxon>Cytophagales</taxon>
        <taxon>Cytophagaceae</taxon>
        <taxon>Rudanella</taxon>
    </lineage>
</organism>
<evidence type="ECO:0000256" key="3">
    <source>
        <dbReference type="ARBA" id="ARBA00012027"/>
    </source>
</evidence>
<dbReference type="PANTHER" id="PTHR43856:SF1">
    <property type="entry name" value="MITOCHONDRIAL CARDIOLIPIN HYDROLASE"/>
    <property type="match status" value="1"/>
</dbReference>
<reference evidence="9 10" key="1">
    <citation type="submission" date="2019-10" db="EMBL/GenBank/DDBJ databases">
        <title>Rudanella paleaurantiibacter sp. nov., isolated from sludge.</title>
        <authorList>
            <person name="Xu S.Q."/>
        </authorList>
    </citation>
    <scope>NUCLEOTIDE SEQUENCE [LARGE SCALE GENOMIC DNA]</scope>
    <source>
        <strain evidence="9 10">HX-22-17</strain>
    </source>
</reference>
<evidence type="ECO:0000256" key="7">
    <source>
        <dbReference type="SAM" id="Coils"/>
    </source>
</evidence>
<dbReference type="InterPro" id="IPR036869">
    <property type="entry name" value="J_dom_sf"/>
</dbReference>
<keyword evidence="6" id="KW-0443">Lipid metabolism</keyword>
<keyword evidence="7" id="KW-0175">Coiled coil</keyword>
<dbReference type="InterPro" id="IPR001736">
    <property type="entry name" value="PLipase_D/transphosphatidylase"/>
</dbReference>
<evidence type="ECO:0000313" key="10">
    <source>
        <dbReference type="Proteomes" id="UP000488299"/>
    </source>
</evidence>
<dbReference type="PANTHER" id="PTHR43856">
    <property type="entry name" value="CARDIOLIPIN HYDROLASE"/>
    <property type="match status" value="1"/>
</dbReference>
<dbReference type="EC" id="3.1.4.4" evidence="3"/>
<dbReference type="CDD" id="cd06257">
    <property type="entry name" value="DnaJ"/>
    <property type="match status" value="1"/>
</dbReference>
<dbReference type="GO" id="GO:0006793">
    <property type="term" value="P:phosphorus metabolic process"/>
    <property type="evidence" value="ECO:0007669"/>
    <property type="project" value="UniProtKB-ARBA"/>
</dbReference>
<evidence type="ECO:0000256" key="5">
    <source>
        <dbReference type="ARBA" id="ARBA00022963"/>
    </source>
</evidence>
<dbReference type="RefSeq" id="WP_152127050.1">
    <property type="nucleotide sequence ID" value="NZ_WELI01000018.1"/>
</dbReference>
<feature type="domain" description="PLD phosphodiesterase" evidence="8">
    <location>
        <begin position="86"/>
        <end position="113"/>
    </location>
</feature>
<comment type="caution">
    <text evidence="9">The sequence shown here is derived from an EMBL/GenBank/DDBJ whole genome shotgun (WGS) entry which is preliminary data.</text>
</comment>
<evidence type="ECO:0000256" key="6">
    <source>
        <dbReference type="ARBA" id="ARBA00023098"/>
    </source>
</evidence>
<dbReference type="SUPFAM" id="SSF56024">
    <property type="entry name" value="Phospholipase D/nuclease"/>
    <property type="match status" value="1"/>
</dbReference>
<evidence type="ECO:0000256" key="2">
    <source>
        <dbReference type="ARBA" id="ARBA00008664"/>
    </source>
</evidence>
<accession>A0A7J5TSB4</accession>
<dbReference type="GO" id="GO:0004630">
    <property type="term" value="F:phospholipase D activity"/>
    <property type="evidence" value="ECO:0007669"/>
    <property type="project" value="UniProtKB-EC"/>
</dbReference>
<comment type="similarity">
    <text evidence="2">Belongs to the phospholipase D family.</text>
</comment>
<sequence>MALTPIFHDIDDTIRQQIKTATTEIIVNVPWFTDESLFNELVAKARVGVAVSIGIEDDQINRGAAINHNQLAQIGGWVYWHNAGNKGGLNHEKYCIIDRCRVLFGSYNWTYRAATHNRESILMMEDAQMAEQYFLRFLEMTQLPTVRCVGPTPPIAEAKSRSVIDVSFFLKAEILVLEAEVTQLETEKADLEQRLEYTANQIQMALHTLLVEKLNLETQLAAKRAKETDKAADRQKADKQQQRLEEAEETFRRVAERQQILDMPVDEALLKKLYREACMLAHPDKFMDTPEKQERANNLMAQIADAYRNKDLDTVRAIWQRLQDGTAFGFDWNTPRNASVLNQIRGTLQARKDELTATIHRLQQSFIYTIITQYPDLSEYIASQRQQLQQDIAILRQSLSAQP</sequence>
<dbReference type="InterPro" id="IPR001623">
    <property type="entry name" value="DnaJ_domain"/>
</dbReference>
<evidence type="ECO:0000259" key="8">
    <source>
        <dbReference type="PROSITE" id="PS50035"/>
    </source>
</evidence>
<keyword evidence="5" id="KW-0442">Lipid degradation</keyword>
<evidence type="ECO:0000256" key="1">
    <source>
        <dbReference type="ARBA" id="ARBA00000798"/>
    </source>
</evidence>
<name>A0A7J5TSB4_9BACT</name>
<dbReference type="EMBL" id="WELI01000018">
    <property type="protein sequence ID" value="KAB7725991.1"/>
    <property type="molecule type" value="Genomic_DNA"/>
</dbReference>
<dbReference type="GO" id="GO:0016042">
    <property type="term" value="P:lipid catabolic process"/>
    <property type="evidence" value="ECO:0007669"/>
    <property type="project" value="UniProtKB-KW"/>
</dbReference>
<dbReference type="InterPro" id="IPR025202">
    <property type="entry name" value="PLD-like_dom"/>
</dbReference>
<dbReference type="GO" id="GO:0016891">
    <property type="term" value="F:RNA endonuclease activity producing 5'-phosphomonoesters, hydrolytic mechanism"/>
    <property type="evidence" value="ECO:0007669"/>
    <property type="project" value="TreeGrafter"/>
</dbReference>
<proteinExistence type="inferred from homology"/>
<feature type="coiled-coil region" evidence="7">
    <location>
        <begin position="174"/>
        <end position="201"/>
    </location>
</feature>
<evidence type="ECO:0000256" key="4">
    <source>
        <dbReference type="ARBA" id="ARBA00022801"/>
    </source>
</evidence>
<dbReference type="PROSITE" id="PS50035">
    <property type="entry name" value="PLD"/>
    <property type="match status" value="1"/>
</dbReference>
<gene>
    <name evidence="9" type="ORF">F5984_25375</name>
</gene>